<evidence type="ECO:0000256" key="1">
    <source>
        <dbReference type="SAM" id="MobiDB-lite"/>
    </source>
</evidence>
<comment type="caution">
    <text evidence="2">The sequence shown here is derived from an EMBL/GenBank/DDBJ whole genome shotgun (WGS) entry which is preliminary data.</text>
</comment>
<gene>
    <name evidence="2" type="ORF">ACFQ3U_02815</name>
</gene>
<feature type="compositionally biased region" description="Basic and acidic residues" evidence="1">
    <location>
        <begin position="188"/>
        <end position="200"/>
    </location>
</feature>
<reference evidence="3" key="1">
    <citation type="journal article" date="2019" name="Int. J. Syst. Evol. Microbiol.">
        <title>The Global Catalogue of Microorganisms (GCM) 10K type strain sequencing project: providing services to taxonomists for standard genome sequencing and annotation.</title>
        <authorList>
            <consortium name="The Broad Institute Genomics Platform"/>
            <consortium name="The Broad Institute Genome Sequencing Center for Infectious Disease"/>
            <person name="Wu L."/>
            <person name="Ma J."/>
        </authorList>
    </citation>
    <scope>NUCLEOTIDE SEQUENCE [LARGE SCALE GENOMIC DNA]</scope>
    <source>
        <strain evidence="3">CCUG 50213</strain>
    </source>
</reference>
<protein>
    <recommendedName>
        <fullName evidence="4">Transcriptional regulator</fullName>
    </recommendedName>
</protein>
<sequence length="200" mass="21306">MKHVSGSTGNTPLQGARPRRYALGAGELAGAMLRVSELGFAVRARGLCLGTDLARRLRIVLPAAGHYARTNAASLEFAVVEEPPAAGRLRHRQRAFAVEHARGGHDEGCYGFGIALSELARVGEAWALSPGVAAYVHDGFREAAPRVVRADAWAAELAREAVEHSLRGRITPLSVIRKAGLRPSGRRPAGDTRASHGERP</sequence>
<accession>A0ABW3TMH4</accession>
<organism evidence="2 3">
    <name type="scientific">Leucobacter albus</name>
    <dbReference type="NCBI Taxonomy" id="272210"/>
    <lineage>
        <taxon>Bacteria</taxon>
        <taxon>Bacillati</taxon>
        <taxon>Actinomycetota</taxon>
        <taxon>Actinomycetes</taxon>
        <taxon>Micrococcales</taxon>
        <taxon>Microbacteriaceae</taxon>
        <taxon>Leucobacter</taxon>
    </lineage>
</organism>
<feature type="region of interest" description="Disordered" evidence="1">
    <location>
        <begin position="180"/>
        <end position="200"/>
    </location>
</feature>
<evidence type="ECO:0008006" key="4">
    <source>
        <dbReference type="Google" id="ProtNLM"/>
    </source>
</evidence>
<dbReference type="RefSeq" id="WP_343959385.1">
    <property type="nucleotide sequence ID" value="NZ_BAAAKZ010000003.1"/>
</dbReference>
<keyword evidence="3" id="KW-1185">Reference proteome</keyword>
<evidence type="ECO:0000313" key="2">
    <source>
        <dbReference type="EMBL" id="MFD1200824.1"/>
    </source>
</evidence>
<name>A0ABW3TMH4_9MICO</name>
<dbReference type="EMBL" id="JBHTLY010000001">
    <property type="protein sequence ID" value="MFD1200824.1"/>
    <property type="molecule type" value="Genomic_DNA"/>
</dbReference>
<proteinExistence type="predicted"/>
<dbReference type="Proteomes" id="UP001597181">
    <property type="component" value="Unassembled WGS sequence"/>
</dbReference>
<evidence type="ECO:0000313" key="3">
    <source>
        <dbReference type="Proteomes" id="UP001597181"/>
    </source>
</evidence>